<protein>
    <recommendedName>
        <fullName evidence="4">OstA family protein</fullName>
    </recommendedName>
</protein>
<dbReference type="PANTHER" id="PTHR30189:SF1">
    <property type="entry name" value="LPS-ASSEMBLY PROTEIN LPTD"/>
    <property type="match status" value="1"/>
</dbReference>
<accession>B7JZ40</accession>
<dbReference type="KEGG" id="cyp:PCC8801_3278"/>
<evidence type="ECO:0000313" key="3">
    <source>
        <dbReference type="Proteomes" id="UP000008204"/>
    </source>
</evidence>
<dbReference type="GO" id="GO:0009279">
    <property type="term" value="C:cell outer membrane"/>
    <property type="evidence" value="ECO:0007669"/>
    <property type="project" value="TreeGrafter"/>
</dbReference>
<sequence>MPPFVPPPNPPALIKTVAVNPQSDRLEGPHKGLPASSLMGQKTLISQIPIPIQASPLPTAEEVKPQTTPPAVVEFYFSDPQNIPASSGSPIPPSAEDKADLLGNPISVGDHPQPNTHSSPNAPSAAIKAPPSVVLGLNGDKTLQPNQAHLLVTRKRGGKTQQFQIKPPLAQTDNPTPTNQQEFEIFPDNPSETAPPVTPQEPVGVVELIADRQEYDSVNEVVYAEGNVIMRFTNGVLLADRLRVNLPDQFVVAEGKVVLERGEQTLRGERFEYYFVQDKGIVFNANGEIYQPTTRSDFSAGLPSDITNTLIPNDTLNERLAANQPLQRITGRDGVSFGSSIGLGENSQGVGSNIPDLPTPQGRGRGGQINRIRFQAEQMEFDGDGWRATNARLSNDPFSPPELEIQAETATFRNIAPLVDEVKLTNSRVVIDQENSFPTQDRLILDRRDRQPGVISFGYDNRDRGGFYVERGFNLIDNDTVSWEIKPQYYLQKGIDPEGITNDDPNTDLYLQDKDDIDAISPPTFGFVNRFEANLSPDTNLFIRTSVTSLDFDEQFEDRVRAKAYIQQKVEAFNSVNDVRLEYNFRERLFNGSLGFQTVRDSLGVIFVSPQIPLDNQGLQLSYQASIQNVNADTDQIDLLPPIRDNNRVTLLRAQGAASISRPFILWAGQPLPATPDEGLRYTPVPIQPFVQLWASVTGVGSIYGNGDSQPSISGSIGFSGQVGHFSRPFLDYTGFNITFSQALRGDPSPFLFDRYADLKVISFALTQQIYGPVRFGVQSALNIDTNEEINTDLFLEYSRRTYSILLRYNTVLQVGSINLRISDFNWSGNPGPFDGTGIRPVIQGVPR</sequence>
<feature type="compositionally biased region" description="Polar residues" evidence="1">
    <location>
        <begin position="113"/>
        <end position="122"/>
    </location>
</feature>
<dbReference type="EMBL" id="CP001287">
    <property type="protein sequence ID" value="ACK67251.1"/>
    <property type="molecule type" value="Genomic_DNA"/>
</dbReference>
<evidence type="ECO:0008006" key="4">
    <source>
        <dbReference type="Google" id="ProtNLM"/>
    </source>
</evidence>
<dbReference type="STRING" id="41431.PCC8801_3278"/>
<dbReference type="PANTHER" id="PTHR30189">
    <property type="entry name" value="LPS-ASSEMBLY PROTEIN"/>
    <property type="match status" value="1"/>
</dbReference>
<evidence type="ECO:0000256" key="1">
    <source>
        <dbReference type="SAM" id="MobiDB-lite"/>
    </source>
</evidence>
<dbReference type="Proteomes" id="UP000008204">
    <property type="component" value="Chromosome"/>
</dbReference>
<dbReference type="AlphaFoldDB" id="B7JZ40"/>
<evidence type="ECO:0000313" key="2">
    <source>
        <dbReference type="EMBL" id="ACK67251.1"/>
    </source>
</evidence>
<proteinExistence type="predicted"/>
<dbReference type="InterPro" id="IPR022244">
    <property type="entry name" value="DUF3769"/>
</dbReference>
<dbReference type="HOGENOM" id="CLU_010500_1_0_3"/>
<dbReference type="Pfam" id="PF12600">
    <property type="entry name" value="DUF3769"/>
    <property type="match status" value="1"/>
</dbReference>
<reference evidence="3" key="1">
    <citation type="journal article" date="2011" name="MBio">
        <title>Novel metabolic attributes of the genus Cyanothece, comprising a group of unicellular nitrogen-fixing Cyanobacteria.</title>
        <authorList>
            <person name="Bandyopadhyay A."/>
            <person name="Elvitigala T."/>
            <person name="Welsh E."/>
            <person name="Stockel J."/>
            <person name="Liberton M."/>
            <person name="Min H."/>
            <person name="Sherman L.A."/>
            <person name="Pakrasi H.B."/>
        </authorList>
    </citation>
    <scope>NUCLEOTIDE SEQUENCE [LARGE SCALE GENOMIC DNA]</scope>
    <source>
        <strain evidence="3">PCC 8801</strain>
    </source>
</reference>
<dbReference type="GO" id="GO:1990351">
    <property type="term" value="C:transporter complex"/>
    <property type="evidence" value="ECO:0007669"/>
    <property type="project" value="TreeGrafter"/>
</dbReference>
<gene>
    <name evidence="2" type="ordered locus">PCC8801_3278</name>
</gene>
<organism evidence="2 3">
    <name type="scientific">Rippkaea orientalis (strain PCC 8801 / RF-1)</name>
    <name type="common">Cyanothece sp. (strain PCC 8801)</name>
    <dbReference type="NCBI Taxonomy" id="41431"/>
    <lineage>
        <taxon>Bacteria</taxon>
        <taxon>Bacillati</taxon>
        <taxon>Cyanobacteriota</taxon>
        <taxon>Cyanophyceae</taxon>
        <taxon>Oscillatoriophycideae</taxon>
        <taxon>Chroococcales</taxon>
        <taxon>Aphanothecaceae</taxon>
        <taxon>Rippkaea</taxon>
        <taxon>Rippkaea orientalis</taxon>
    </lineage>
</organism>
<name>B7JZ40_RIPO1</name>
<keyword evidence="3" id="KW-1185">Reference proteome</keyword>
<feature type="region of interest" description="Disordered" evidence="1">
    <location>
        <begin position="75"/>
        <end position="127"/>
    </location>
</feature>
<dbReference type="OrthoDB" id="441598at2"/>
<dbReference type="eggNOG" id="COG1452">
    <property type="taxonomic scope" value="Bacteria"/>
</dbReference>
<dbReference type="RefSeq" id="WP_012596512.1">
    <property type="nucleotide sequence ID" value="NC_011726.1"/>
</dbReference>
<dbReference type="InterPro" id="IPR050218">
    <property type="entry name" value="LptD"/>
</dbReference>